<keyword evidence="1" id="KW-0732">Signal</keyword>
<evidence type="ECO:0000313" key="3">
    <source>
        <dbReference type="EMBL" id="OUZ30346.1"/>
    </source>
</evidence>
<accession>A0A200IZD0</accession>
<proteinExistence type="predicted"/>
<dbReference type="InterPro" id="IPR027994">
    <property type="entry name" value="WxL_dom"/>
</dbReference>
<reference evidence="4" key="3">
    <citation type="submission" date="2024-03" db="EMBL/GenBank/DDBJ databases">
        <title>The Genome Sequence of Enterococcus sp. DIV0238c.</title>
        <authorList>
            <consortium name="The Broad Institute Genomics Platform"/>
            <consortium name="The Broad Institute Microbial Omics Core"/>
            <consortium name="The Broad Institute Genomic Center for Infectious Diseases"/>
            <person name="Earl A."/>
            <person name="Manson A."/>
            <person name="Gilmore M."/>
            <person name="Schwartman J."/>
            <person name="Shea T."/>
            <person name="Abouelleil A."/>
            <person name="Cao P."/>
            <person name="Chapman S."/>
            <person name="Cusick C."/>
            <person name="Young S."/>
            <person name="Neafsey D."/>
            <person name="Nusbaum C."/>
            <person name="Birren B."/>
        </authorList>
    </citation>
    <scope>NUCLEOTIDE SEQUENCE</scope>
    <source>
        <strain evidence="4">9D6_DIV0238</strain>
    </source>
</reference>
<dbReference type="OrthoDB" id="2356942at2"/>
<evidence type="ECO:0000256" key="1">
    <source>
        <dbReference type="SAM" id="SignalP"/>
    </source>
</evidence>
<reference evidence="3" key="1">
    <citation type="submission" date="2017-05" db="EMBL/GenBank/DDBJ databases">
        <title>The Genome Sequence of Enterococcus sp. 9D6_DIV0238.</title>
        <authorList>
            <consortium name="The Broad Institute Genomics Platform"/>
            <consortium name="The Broad Institute Genomic Center for Infectious Diseases"/>
            <person name="Earl A."/>
            <person name="Manson A."/>
            <person name="Schwartman J."/>
            <person name="Gilmore M."/>
            <person name="Abouelleil A."/>
            <person name="Cao P."/>
            <person name="Chapman S."/>
            <person name="Cusick C."/>
            <person name="Shea T."/>
            <person name="Young S."/>
            <person name="Neafsey D."/>
            <person name="Nusbaum C."/>
            <person name="Birren B."/>
        </authorList>
    </citation>
    <scope>NUCLEOTIDE SEQUENCE [LARGE SCALE GENOMIC DNA]</scope>
    <source>
        <strain evidence="3">9D6_DIV0238</strain>
    </source>
</reference>
<dbReference type="Pfam" id="PF13731">
    <property type="entry name" value="WxL"/>
    <property type="match status" value="1"/>
</dbReference>
<reference evidence="4" key="2">
    <citation type="submission" date="2017-05" db="EMBL/GenBank/DDBJ databases">
        <authorList>
            <consortium name="The Broad Institute Genomics Platform"/>
            <consortium name="The Broad Institute Genomic Center for Infectious Diseases"/>
            <person name="Earl A."/>
            <person name="Manson A."/>
            <person name="Schwartman J."/>
            <person name="Gilmore M."/>
            <person name="Abouelleil A."/>
            <person name="Cao P."/>
            <person name="Chapman S."/>
            <person name="Cusick C."/>
            <person name="Shea T."/>
            <person name="Young S."/>
            <person name="Neafsey D."/>
            <person name="Nusbaum C."/>
            <person name="Birren B."/>
        </authorList>
    </citation>
    <scope>NUCLEOTIDE SEQUENCE</scope>
    <source>
        <strain evidence="4">9D6_DIV0238</strain>
    </source>
</reference>
<evidence type="ECO:0000259" key="2">
    <source>
        <dbReference type="Pfam" id="PF13731"/>
    </source>
</evidence>
<gene>
    <name evidence="4" type="ORF">A5889_001953</name>
    <name evidence="3" type="ORF">A5889_002634</name>
</gene>
<sequence length="219" mass="22447">MKKMILTSLLISCVFVGSEQVMAVESVTTEGTATLEALEEGEAGSVAPILPDPDNSGGTGQTGLLTIDAVPQFDFKGEGLSGTFTDTLTASQSAANYTRNAQVTDRRGTGEGWSLGLNISPFKSNGTALRGMTMSIPVSVSPVNGNASNAPSIVNNIQGIVDTTNGLDAGPIVVAESGEGLGTWVTEFQNAEVTISDGNVAGAYHSTFTWSLSALPVGE</sequence>
<dbReference type="EMBL" id="NIBQ01000003">
    <property type="protein sequence ID" value="OUZ30346.1"/>
    <property type="molecule type" value="Genomic_DNA"/>
</dbReference>
<keyword evidence="5" id="KW-1185">Reference proteome</keyword>
<feature type="chain" id="PRO_5013210606" description="WxL domain-containing protein" evidence="1">
    <location>
        <begin position="24"/>
        <end position="219"/>
    </location>
</feature>
<evidence type="ECO:0000313" key="5">
    <source>
        <dbReference type="Proteomes" id="UP000196151"/>
    </source>
</evidence>
<name>A0A200IZD0_9ENTE</name>
<dbReference type="RefSeq" id="WP_087641724.1">
    <property type="nucleotide sequence ID" value="NZ_CP147246.1"/>
</dbReference>
<feature type="domain" description="WxL" evidence="2">
    <location>
        <begin position="24"/>
        <end position="216"/>
    </location>
</feature>
<feature type="signal peptide" evidence="1">
    <location>
        <begin position="1"/>
        <end position="23"/>
    </location>
</feature>
<evidence type="ECO:0000313" key="4">
    <source>
        <dbReference type="EMBL" id="WYJ94440.1"/>
    </source>
</evidence>
<organism evidence="3">
    <name type="scientific">Candidatus Enterococcus dunnyi</name>
    <dbReference type="NCBI Taxonomy" id="1834192"/>
    <lineage>
        <taxon>Bacteria</taxon>
        <taxon>Bacillati</taxon>
        <taxon>Bacillota</taxon>
        <taxon>Bacilli</taxon>
        <taxon>Lactobacillales</taxon>
        <taxon>Enterococcaceae</taxon>
        <taxon>Enterococcus</taxon>
    </lineage>
</organism>
<dbReference type="Proteomes" id="UP000196151">
    <property type="component" value="Chromosome"/>
</dbReference>
<dbReference type="AlphaFoldDB" id="A0A200IZD0"/>
<dbReference type="EMBL" id="CP147246">
    <property type="protein sequence ID" value="WYJ94440.1"/>
    <property type="molecule type" value="Genomic_DNA"/>
</dbReference>
<protein>
    <recommendedName>
        <fullName evidence="2">WxL domain-containing protein</fullName>
    </recommendedName>
</protein>